<dbReference type="InterPro" id="IPR000700">
    <property type="entry name" value="PAS-assoc_C"/>
</dbReference>
<evidence type="ECO:0000313" key="6">
    <source>
        <dbReference type="EMBL" id="NDY92745.1"/>
    </source>
</evidence>
<dbReference type="SMART" id="SM00267">
    <property type="entry name" value="GGDEF"/>
    <property type="match status" value="1"/>
</dbReference>
<evidence type="ECO:0000256" key="2">
    <source>
        <dbReference type="SAM" id="Phobius"/>
    </source>
</evidence>
<dbReference type="PANTHER" id="PTHR44757:SF2">
    <property type="entry name" value="BIOFILM ARCHITECTURE MAINTENANCE PROTEIN MBAA"/>
    <property type="match status" value="1"/>
</dbReference>
<dbReference type="Pfam" id="PF08448">
    <property type="entry name" value="PAS_4"/>
    <property type="match status" value="1"/>
</dbReference>
<feature type="transmembrane region" description="Helical" evidence="2">
    <location>
        <begin position="194"/>
        <end position="216"/>
    </location>
</feature>
<dbReference type="InterPro" id="IPR000014">
    <property type="entry name" value="PAS"/>
</dbReference>
<proteinExistence type="predicted"/>
<dbReference type="RefSeq" id="WP_163458795.1">
    <property type="nucleotide sequence ID" value="NZ_JAAGOH010000021.1"/>
</dbReference>
<dbReference type="PROSITE" id="PS50113">
    <property type="entry name" value="PAC"/>
    <property type="match status" value="1"/>
</dbReference>
<dbReference type="Proteomes" id="UP000484255">
    <property type="component" value="Unassembled WGS sequence"/>
</dbReference>
<dbReference type="PROSITE" id="PS50887">
    <property type="entry name" value="GGDEF"/>
    <property type="match status" value="1"/>
</dbReference>
<dbReference type="InterPro" id="IPR035965">
    <property type="entry name" value="PAS-like_dom_sf"/>
</dbReference>
<dbReference type="NCBIfam" id="TIGR00254">
    <property type="entry name" value="GGDEF"/>
    <property type="match status" value="1"/>
</dbReference>
<feature type="domain" description="GGDEF" evidence="5">
    <location>
        <begin position="396"/>
        <end position="530"/>
    </location>
</feature>
<dbReference type="EMBL" id="JAAGOH010000021">
    <property type="protein sequence ID" value="NDY92745.1"/>
    <property type="molecule type" value="Genomic_DNA"/>
</dbReference>
<dbReference type="Pfam" id="PF00563">
    <property type="entry name" value="EAL"/>
    <property type="match status" value="1"/>
</dbReference>
<keyword evidence="2" id="KW-1133">Transmembrane helix</keyword>
<feature type="transmembrane region" description="Helical" evidence="2">
    <location>
        <begin position="79"/>
        <end position="100"/>
    </location>
</feature>
<accession>A0A7C9TMN4</accession>
<sequence length="824" mass="89086">MPYFPAFLRAGRGAAARRRARLWWLRRERTTRPPTEAEAARLRARQLQAVLRLTPVAMGINLGNVAVIVHALWGQVAPALLLGWGGGIAIMAAMGLRGWWRGRQRGERSTASARALRRAAWQAGALGMAWGVLPLVTLSALEATAQFFVGTVITGMICAGGFALSSVPWAGTAYVLALGLQAMGALALSGHPQAGSLSVLLGAYNGLVLYTVWAYAAGLRARLLAEATAERQNEVISLLLQDFEEHASDVLLEVDALGRFLHVSPRLAQVLGVPARRLTQRPAWPLLRRWMARDEGGRTAWSALRARLAEGRAFRDHPLPLQTPAGPRWWSLSARPLVDEHGLPAGWRGVATDITERHLAHSRLSWLAHNDSLTGLVNRHQFRERLQALLGAVPVPPLAVICFDLDGFKQVNDQQGHAAGDRLLTDFGQRLLALSRRSDTVARLGGDEFVMLVLDIQRPETLKPLLDRILLALEVPVELAPGCQEPLRCSMGVALAPADGQDVDTLLSHADLALYAAKRAGGQRYSFFSAQMTDGSRRRAQLVQALRGAASRGELHLAYQAQIESEDLRVSGFEALLRWHHPELGDISPVEFIPLAEGAGLMGELGAWVLQAACRDAAQWPAGLSVSVNVSALQLAEPDFLAQVQAAAALLPPGQLELEVTESALIDDADTAVAVLQQLRAQGHRTALDDFGTGYSALGYLRRFRFDTLKIDRSFVRDLSRDAGAQVLVDTILAMAQALGMRTVAEGVETEAEARRLIHRGCTSLQGFLISRPVPAQALPDFLQAWCRRGAASLRPSLSPPAPEAEACGNATAPADAGAPLMHR</sequence>
<dbReference type="CDD" id="cd01948">
    <property type="entry name" value="EAL"/>
    <property type="match status" value="1"/>
</dbReference>
<dbReference type="InterPro" id="IPR001633">
    <property type="entry name" value="EAL_dom"/>
</dbReference>
<feature type="domain" description="EAL" evidence="4">
    <location>
        <begin position="539"/>
        <end position="787"/>
    </location>
</feature>
<evidence type="ECO:0000313" key="7">
    <source>
        <dbReference type="Proteomes" id="UP000484255"/>
    </source>
</evidence>
<dbReference type="CDD" id="cd01949">
    <property type="entry name" value="GGDEF"/>
    <property type="match status" value="1"/>
</dbReference>
<dbReference type="SUPFAM" id="SSF55073">
    <property type="entry name" value="Nucleotide cyclase"/>
    <property type="match status" value="1"/>
</dbReference>
<dbReference type="PROSITE" id="PS50883">
    <property type="entry name" value="EAL"/>
    <property type="match status" value="1"/>
</dbReference>
<organism evidence="6 7">
    <name type="scientific">Ideonella livida</name>
    <dbReference type="NCBI Taxonomy" id="2707176"/>
    <lineage>
        <taxon>Bacteria</taxon>
        <taxon>Pseudomonadati</taxon>
        <taxon>Pseudomonadota</taxon>
        <taxon>Betaproteobacteria</taxon>
        <taxon>Burkholderiales</taxon>
        <taxon>Sphaerotilaceae</taxon>
        <taxon>Ideonella</taxon>
    </lineage>
</organism>
<evidence type="ECO:0000259" key="4">
    <source>
        <dbReference type="PROSITE" id="PS50883"/>
    </source>
</evidence>
<feature type="region of interest" description="Disordered" evidence="1">
    <location>
        <begin position="797"/>
        <end position="824"/>
    </location>
</feature>
<name>A0A7C9TMN4_9BURK</name>
<dbReference type="SUPFAM" id="SSF55785">
    <property type="entry name" value="PYP-like sensor domain (PAS domain)"/>
    <property type="match status" value="1"/>
</dbReference>
<dbReference type="InterPro" id="IPR043128">
    <property type="entry name" value="Rev_trsase/Diguanyl_cyclase"/>
</dbReference>
<gene>
    <name evidence="6" type="ORF">G3A44_16255</name>
</gene>
<keyword evidence="2" id="KW-0472">Membrane</keyword>
<protein>
    <submittedName>
        <fullName evidence="6">EAL domain-containing protein</fullName>
    </submittedName>
</protein>
<feature type="transmembrane region" description="Helical" evidence="2">
    <location>
        <begin position="50"/>
        <end position="73"/>
    </location>
</feature>
<evidence type="ECO:0000256" key="1">
    <source>
        <dbReference type="SAM" id="MobiDB-lite"/>
    </source>
</evidence>
<keyword evidence="2" id="KW-0812">Transmembrane</keyword>
<dbReference type="AlphaFoldDB" id="A0A7C9TMN4"/>
<comment type="caution">
    <text evidence="6">The sequence shown here is derived from an EMBL/GenBank/DDBJ whole genome shotgun (WGS) entry which is preliminary data.</text>
</comment>
<dbReference type="SMART" id="SM00052">
    <property type="entry name" value="EAL"/>
    <property type="match status" value="1"/>
</dbReference>
<dbReference type="InterPro" id="IPR013656">
    <property type="entry name" value="PAS_4"/>
</dbReference>
<dbReference type="Gene3D" id="3.20.20.450">
    <property type="entry name" value="EAL domain"/>
    <property type="match status" value="1"/>
</dbReference>
<dbReference type="PANTHER" id="PTHR44757">
    <property type="entry name" value="DIGUANYLATE CYCLASE DGCP"/>
    <property type="match status" value="1"/>
</dbReference>
<dbReference type="InterPro" id="IPR000160">
    <property type="entry name" value="GGDEF_dom"/>
</dbReference>
<evidence type="ECO:0000259" key="5">
    <source>
        <dbReference type="PROSITE" id="PS50887"/>
    </source>
</evidence>
<feature type="domain" description="PAC" evidence="3">
    <location>
        <begin position="315"/>
        <end position="366"/>
    </location>
</feature>
<dbReference type="InterPro" id="IPR052155">
    <property type="entry name" value="Biofilm_reg_signaling"/>
</dbReference>
<dbReference type="InterPro" id="IPR029787">
    <property type="entry name" value="Nucleotide_cyclase"/>
</dbReference>
<dbReference type="Pfam" id="PF00990">
    <property type="entry name" value="GGDEF"/>
    <property type="match status" value="1"/>
</dbReference>
<feature type="transmembrane region" description="Helical" evidence="2">
    <location>
        <begin position="171"/>
        <end position="188"/>
    </location>
</feature>
<dbReference type="Gene3D" id="3.30.450.20">
    <property type="entry name" value="PAS domain"/>
    <property type="match status" value="1"/>
</dbReference>
<dbReference type="SUPFAM" id="SSF141868">
    <property type="entry name" value="EAL domain-like"/>
    <property type="match status" value="1"/>
</dbReference>
<dbReference type="InterPro" id="IPR035919">
    <property type="entry name" value="EAL_sf"/>
</dbReference>
<dbReference type="CDD" id="cd00130">
    <property type="entry name" value="PAS"/>
    <property type="match status" value="1"/>
</dbReference>
<keyword evidence="7" id="KW-1185">Reference proteome</keyword>
<evidence type="ECO:0000259" key="3">
    <source>
        <dbReference type="PROSITE" id="PS50113"/>
    </source>
</evidence>
<reference evidence="6 7" key="1">
    <citation type="submission" date="2020-02" db="EMBL/GenBank/DDBJ databases">
        <title>Ideonella bacterium strain TBM-1.</title>
        <authorList>
            <person name="Chen W.-M."/>
        </authorList>
    </citation>
    <scope>NUCLEOTIDE SEQUENCE [LARGE SCALE GENOMIC DNA]</scope>
    <source>
        <strain evidence="6 7">TBM-1</strain>
    </source>
</reference>
<dbReference type="Gene3D" id="3.30.70.270">
    <property type="match status" value="1"/>
</dbReference>
<feature type="transmembrane region" description="Helical" evidence="2">
    <location>
        <begin position="120"/>
        <end position="141"/>
    </location>
</feature>